<dbReference type="PROSITE" id="PS00503">
    <property type="entry name" value="PECTINESTERASE_2"/>
    <property type="match status" value="1"/>
</dbReference>
<reference evidence="14" key="1">
    <citation type="submission" date="2022-04" db="EMBL/GenBank/DDBJ databases">
        <title>Carnegiea gigantea Genome sequencing and assembly v2.</title>
        <authorList>
            <person name="Copetti D."/>
            <person name="Sanderson M.J."/>
            <person name="Burquez A."/>
            <person name="Wojciechowski M.F."/>
        </authorList>
    </citation>
    <scope>NUCLEOTIDE SEQUENCE</scope>
    <source>
        <strain evidence="14">SGP5-SGP5p</strain>
        <tissue evidence="14">Aerial part</tissue>
    </source>
</reference>
<dbReference type="InterPro" id="IPR011050">
    <property type="entry name" value="Pectin_lyase_fold/virulence"/>
</dbReference>
<evidence type="ECO:0000313" key="14">
    <source>
        <dbReference type="EMBL" id="KAJ8424766.1"/>
    </source>
</evidence>
<comment type="pathway">
    <text evidence="1 12">Glycan metabolism; pectin degradation; 2-dehydro-3-deoxy-D-gluconate from pectin: step 1/5.</text>
</comment>
<evidence type="ECO:0000256" key="10">
    <source>
        <dbReference type="ARBA" id="ARBA00057335"/>
    </source>
</evidence>
<accession>A0A9Q1GQ02</accession>
<dbReference type="EMBL" id="JAKOGI010001608">
    <property type="protein sequence ID" value="KAJ8424766.1"/>
    <property type="molecule type" value="Genomic_DNA"/>
</dbReference>
<keyword evidence="12" id="KW-0134">Cell wall</keyword>
<dbReference type="InterPro" id="IPR033131">
    <property type="entry name" value="Pectinesterase_Asp_AS"/>
</dbReference>
<comment type="similarity">
    <text evidence="3">In the C-terminal section; belongs to the pectinesterase family.</text>
</comment>
<dbReference type="PROSITE" id="PS00800">
    <property type="entry name" value="PECTINESTERASE_1"/>
    <property type="match status" value="1"/>
</dbReference>
<dbReference type="Gene3D" id="1.20.140.40">
    <property type="entry name" value="Invertase/pectin methylesterase inhibitor family protein"/>
    <property type="match status" value="1"/>
</dbReference>
<dbReference type="InterPro" id="IPR035513">
    <property type="entry name" value="Invertase/methylesterase_inhib"/>
</dbReference>
<dbReference type="GO" id="GO:0042545">
    <property type="term" value="P:cell wall modification"/>
    <property type="evidence" value="ECO:0007669"/>
    <property type="project" value="UniProtKB-UniRule"/>
</dbReference>
<dbReference type="PANTHER" id="PTHR31707">
    <property type="entry name" value="PECTINESTERASE"/>
    <property type="match status" value="1"/>
</dbReference>
<feature type="chain" id="PRO_5040538880" description="Pectinesterase" evidence="12">
    <location>
        <begin position="22"/>
        <end position="575"/>
    </location>
</feature>
<dbReference type="InterPro" id="IPR006501">
    <property type="entry name" value="Pectinesterase_inhib_dom"/>
</dbReference>
<evidence type="ECO:0000256" key="3">
    <source>
        <dbReference type="ARBA" id="ARBA00007786"/>
    </source>
</evidence>
<evidence type="ECO:0000256" key="6">
    <source>
        <dbReference type="ARBA" id="ARBA00023085"/>
    </source>
</evidence>
<keyword evidence="5 12" id="KW-0378">Hydrolase</keyword>
<dbReference type="GO" id="GO:0030599">
    <property type="term" value="F:pectinesterase activity"/>
    <property type="evidence" value="ECO:0007669"/>
    <property type="project" value="UniProtKB-UniRule"/>
</dbReference>
<keyword evidence="7" id="KW-1015">Disulfide bond</keyword>
<organism evidence="14 15">
    <name type="scientific">Carnegiea gigantea</name>
    <dbReference type="NCBI Taxonomy" id="171969"/>
    <lineage>
        <taxon>Eukaryota</taxon>
        <taxon>Viridiplantae</taxon>
        <taxon>Streptophyta</taxon>
        <taxon>Embryophyta</taxon>
        <taxon>Tracheophyta</taxon>
        <taxon>Spermatophyta</taxon>
        <taxon>Magnoliopsida</taxon>
        <taxon>eudicotyledons</taxon>
        <taxon>Gunneridae</taxon>
        <taxon>Pentapetalae</taxon>
        <taxon>Caryophyllales</taxon>
        <taxon>Cactineae</taxon>
        <taxon>Cactaceae</taxon>
        <taxon>Cactoideae</taxon>
        <taxon>Echinocereeae</taxon>
        <taxon>Carnegiea</taxon>
    </lineage>
</organism>
<dbReference type="GO" id="GO:0045490">
    <property type="term" value="P:pectin catabolic process"/>
    <property type="evidence" value="ECO:0007669"/>
    <property type="project" value="UniProtKB-UniRule"/>
</dbReference>
<dbReference type="FunFam" id="1.20.140.40:FF:000001">
    <property type="entry name" value="Pectinesterase"/>
    <property type="match status" value="1"/>
</dbReference>
<dbReference type="Pfam" id="PF04043">
    <property type="entry name" value="PMEI"/>
    <property type="match status" value="1"/>
</dbReference>
<dbReference type="SUPFAM" id="SSF101148">
    <property type="entry name" value="Plant invertase/pectin methylesterase inhibitor"/>
    <property type="match status" value="1"/>
</dbReference>
<dbReference type="SUPFAM" id="SSF51126">
    <property type="entry name" value="Pectin lyase-like"/>
    <property type="match status" value="1"/>
</dbReference>
<dbReference type="InterPro" id="IPR018040">
    <property type="entry name" value="Pectinesterase_Tyr_AS"/>
</dbReference>
<keyword evidence="8" id="KW-0325">Glycoprotein</keyword>
<name>A0A9Q1GQ02_9CARY</name>
<sequence>MAKNPAVIIISALCVVACVAAVTVGVTQWKSGSGSGGSGDKIQASTKAVQSVCEPTQYKETCVNTLSAASNTSDPKELVKVAFRAAKEEITKALEKSQTIQAAKNDPRAAEGLRICQEVIGYAVNDLERTVESVSSFNMENLDDFLEDMRIWTGGAVTYQEVCFDAFENSTSDAGKKLREFFNVSRQLSSNALAIITEAKKVLLYLDIPGLDLSSLGGKANRRLLEKNGGKGVWVAGEIPAWVDDPKRKVMNVPLGQIKPDAVVAQDGSGQFKTISEALSKVPKKSPTPFIIHIKAGTYKEYVMVEKDMMNVVFVGDGPTKTIVTGNKNFADGVQTFKTATVAAIGDGFMARDIGFENTAGAIKHQAVALRVVSDLAVFHNCRFDGYQDTLYVVRGRQFFRDCVITGTIDFIFGDSQAVFQKCEMRIRKPLESQRCMVTAQGRTDPKGPGVIVLQGCTITGEPDYMPLRTKMTAYLGRPWKEYSRTIVMTSNIDEAIAPEGWTPWEGNFALDTLYYAEYQNKGLGADTSRRVKWGGIKSLSPQDAESFTPAKLFVTGDKWIPQSGVPYAPGTFSA</sequence>
<keyword evidence="15" id="KW-1185">Reference proteome</keyword>
<evidence type="ECO:0000256" key="9">
    <source>
        <dbReference type="ARBA" id="ARBA00047928"/>
    </source>
</evidence>
<comment type="subcellular location">
    <subcellularLocation>
        <location evidence="12">Secreted</location>
        <location evidence="12">Cell wall</location>
    </subcellularLocation>
</comment>
<dbReference type="Pfam" id="PF01095">
    <property type="entry name" value="Pectinesterase"/>
    <property type="match status" value="1"/>
</dbReference>
<feature type="signal peptide" evidence="12">
    <location>
        <begin position="1"/>
        <end position="21"/>
    </location>
</feature>
<dbReference type="InterPro" id="IPR000070">
    <property type="entry name" value="Pectinesterase_cat"/>
</dbReference>
<dbReference type="CDD" id="cd15798">
    <property type="entry name" value="PMEI-like_3"/>
    <property type="match status" value="1"/>
</dbReference>
<evidence type="ECO:0000256" key="7">
    <source>
        <dbReference type="ARBA" id="ARBA00023157"/>
    </source>
</evidence>
<dbReference type="AlphaFoldDB" id="A0A9Q1GQ02"/>
<evidence type="ECO:0000259" key="13">
    <source>
        <dbReference type="SMART" id="SM00856"/>
    </source>
</evidence>
<evidence type="ECO:0000256" key="1">
    <source>
        <dbReference type="ARBA" id="ARBA00005184"/>
    </source>
</evidence>
<evidence type="ECO:0000313" key="15">
    <source>
        <dbReference type="Proteomes" id="UP001153076"/>
    </source>
</evidence>
<evidence type="ECO:0000256" key="5">
    <source>
        <dbReference type="ARBA" id="ARBA00022801"/>
    </source>
</evidence>
<keyword evidence="6 12" id="KW-0063">Aspartyl esterase</keyword>
<dbReference type="FunFam" id="2.160.20.10:FF:000001">
    <property type="entry name" value="Pectinesterase"/>
    <property type="match status" value="1"/>
</dbReference>
<dbReference type="Proteomes" id="UP001153076">
    <property type="component" value="Unassembled WGS sequence"/>
</dbReference>
<proteinExistence type="inferred from homology"/>
<comment type="catalytic activity">
    <reaction evidence="9 12">
        <text>[(1-&gt;4)-alpha-D-galacturonosyl methyl ester](n) + n H2O = [(1-&gt;4)-alpha-D-galacturonosyl](n) + n methanol + n H(+)</text>
        <dbReference type="Rhea" id="RHEA:22380"/>
        <dbReference type="Rhea" id="RHEA-COMP:14570"/>
        <dbReference type="Rhea" id="RHEA-COMP:14573"/>
        <dbReference type="ChEBI" id="CHEBI:15377"/>
        <dbReference type="ChEBI" id="CHEBI:15378"/>
        <dbReference type="ChEBI" id="CHEBI:17790"/>
        <dbReference type="ChEBI" id="CHEBI:140522"/>
        <dbReference type="ChEBI" id="CHEBI:140523"/>
        <dbReference type="EC" id="3.1.1.11"/>
    </reaction>
</comment>
<keyword evidence="12" id="KW-0961">Cell wall biogenesis/degradation</keyword>
<gene>
    <name evidence="14" type="ORF">Cgig2_017418</name>
</gene>
<dbReference type="Gene3D" id="2.160.20.10">
    <property type="entry name" value="Single-stranded right-handed beta-helix, Pectin lyase-like"/>
    <property type="match status" value="1"/>
</dbReference>
<dbReference type="InterPro" id="IPR012334">
    <property type="entry name" value="Pectin_lyas_fold"/>
</dbReference>
<evidence type="ECO:0000256" key="8">
    <source>
        <dbReference type="ARBA" id="ARBA00023180"/>
    </source>
</evidence>
<comment type="similarity">
    <text evidence="2">In the N-terminal section; belongs to the PMEI family.</text>
</comment>
<protein>
    <recommendedName>
        <fullName evidence="4 12">Pectinesterase</fullName>
        <ecNumber evidence="4 12">3.1.1.11</ecNumber>
    </recommendedName>
</protein>
<comment type="function">
    <text evidence="10 12">Acts in the modification of cell walls via demethylesterification of cell wall pectin.</text>
</comment>
<dbReference type="GO" id="GO:0004857">
    <property type="term" value="F:enzyme inhibitor activity"/>
    <property type="evidence" value="ECO:0007669"/>
    <property type="project" value="InterPro"/>
</dbReference>
<feature type="active site" evidence="11">
    <location>
        <position position="410"/>
    </location>
</feature>
<keyword evidence="12" id="KW-0964">Secreted</keyword>
<feature type="domain" description="Pectinesterase inhibitor" evidence="13">
    <location>
        <begin position="44"/>
        <end position="195"/>
    </location>
</feature>
<evidence type="ECO:0000256" key="4">
    <source>
        <dbReference type="ARBA" id="ARBA00013229"/>
    </source>
</evidence>
<dbReference type="SMART" id="SM00856">
    <property type="entry name" value="PMEI"/>
    <property type="match status" value="1"/>
</dbReference>
<keyword evidence="12" id="KW-0732">Signal</keyword>
<evidence type="ECO:0000256" key="12">
    <source>
        <dbReference type="RuleBase" id="RU000589"/>
    </source>
</evidence>
<dbReference type="OrthoDB" id="2019149at2759"/>
<comment type="caution">
    <text evidence="14">The sequence shown here is derived from an EMBL/GenBank/DDBJ whole genome shotgun (WGS) entry which is preliminary data.</text>
</comment>
<evidence type="ECO:0000256" key="11">
    <source>
        <dbReference type="PROSITE-ProRule" id="PRU10040"/>
    </source>
</evidence>
<evidence type="ECO:0000256" key="2">
    <source>
        <dbReference type="ARBA" id="ARBA00006027"/>
    </source>
</evidence>
<dbReference type="EC" id="3.1.1.11" evidence="4 12"/>
<dbReference type="NCBIfam" id="TIGR01614">
    <property type="entry name" value="PME_inhib"/>
    <property type="match status" value="1"/>
</dbReference>